<keyword evidence="17" id="KW-1185">Reference proteome</keyword>
<feature type="transmembrane region" description="Helical" evidence="14">
    <location>
        <begin position="135"/>
        <end position="157"/>
    </location>
</feature>
<name>A0A401USH2_9CLOT</name>
<evidence type="ECO:0000256" key="8">
    <source>
        <dbReference type="ARBA" id="ARBA00022741"/>
    </source>
</evidence>
<keyword evidence="9" id="KW-0418">Kinase</keyword>
<keyword evidence="11 14" id="KW-1133">Transmembrane helix</keyword>
<dbReference type="Gene3D" id="1.10.1760.20">
    <property type="match status" value="1"/>
</dbReference>
<dbReference type="InterPro" id="IPR036890">
    <property type="entry name" value="HATPase_C_sf"/>
</dbReference>
<evidence type="ECO:0000313" key="16">
    <source>
        <dbReference type="EMBL" id="GCD12451.1"/>
    </source>
</evidence>
<dbReference type="Pfam" id="PF06580">
    <property type="entry name" value="His_kinase"/>
    <property type="match status" value="1"/>
</dbReference>
<accession>A0A401USH2</accession>
<feature type="transmembrane region" description="Helical" evidence="14">
    <location>
        <begin position="72"/>
        <end position="94"/>
    </location>
</feature>
<dbReference type="InterPro" id="IPR003018">
    <property type="entry name" value="GAF"/>
</dbReference>
<keyword evidence="7 14" id="KW-0812">Transmembrane</keyword>
<dbReference type="GO" id="GO:0071555">
    <property type="term" value="P:cell wall organization"/>
    <property type="evidence" value="ECO:0007669"/>
    <property type="project" value="InterPro"/>
</dbReference>
<dbReference type="Proteomes" id="UP000287872">
    <property type="component" value="Unassembled WGS sequence"/>
</dbReference>
<comment type="caution">
    <text evidence="16">The sequence shown here is derived from an EMBL/GenBank/DDBJ whole genome shotgun (WGS) entry which is preliminary data.</text>
</comment>
<dbReference type="InterPro" id="IPR050640">
    <property type="entry name" value="Bact_2-comp_sensor_kinase"/>
</dbReference>
<evidence type="ECO:0000256" key="12">
    <source>
        <dbReference type="ARBA" id="ARBA00023012"/>
    </source>
</evidence>
<dbReference type="EMBL" id="BHYK01000034">
    <property type="protein sequence ID" value="GCD12451.1"/>
    <property type="molecule type" value="Genomic_DNA"/>
</dbReference>
<evidence type="ECO:0000256" key="13">
    <source>
        <dbReference type="ARBA" id="ARBA00023136"/>
    </source>
</evidence>
<keyword evidence="13 14" id="KW-0472">Membrane</keyword>
<feature type="transmembrane region" description="Helical" evidence="14">
    <location>
        <begin position="12"/>
        <end position="30"/>
    </location>
</feature>
<evidence type="ECO:0000313" key="17">
    <source>
        <dbReference type="Proteomes" id="UP000287872"/>
    </source>
</evidence>
<dbReference type="Gene3D" id="3.30.450.40">
    <property type="match status" value="1"/>
</dbReference>
<keyword evidence="5" id="KW-0597">Phosphoprotein</keyword>
<dbReference type="InterPro" id="IPR029016">
    <property type="entry name" value="GAF-like_dom_sf"/>
</dbReference>
<evidence type="ECO:0000256" key="4">
    <source>
        <dbReference type="ARBA" id="ARBA00022475"/>
    </source>
</evidence>
<evidence type="ECO:0000256" key="2">
    <source>
        <dbReference type="ARBA" id="ARBA00004651"/>
    </source>
</evidence>
<evidence type="ECO:0000256" key="7">
    <source>
        <dbReference type="ARBA" id="ARBA00022692"/>
    </source>
</evidence>
<dbReference type="RefSeq" id="WP_125005166.1">
    <property type="nucleotide sequence ID" value="NZ_BHYK01000034.1"/>
</dbReference>
<dbReference type="Gene3D" id="3.30.565.10">
    <property type="entry name" value="Histidine kinase-like ATPase, C-terminal domain"/>
    <property type="match status" value="1"/>
</dbReference>
<dbReference type="EC" id="2.7.13.3" evidence="3"/>
<evidence type="ECO:0000256" key="3">
    <source>
        <dbReference type="ARBA" id="ARBA00012438"/>
    </source>
</evidence>
<proteinExistence type="predicted"/>
<dbReference type="Pfam" id="PF02518">
    <property type="entry name" value="HATPase_c"/>
    <property type="match status" value="1"/>
</dbReference>
<gene>
    <name evidence="16" type="ORF">Ctaglu_40740</name>
</gene>
<dbReference type="InterPro" id="IPR010559">
    <property type="entry name" value="Sig_transdc_His_kin_internal"/>
</dbReference>
<dbReference type="InterPro" id="IPR003594">
    <property type="entry name" value="HATPase_dom"/>
</dbReference>
<reference evidence="16 17" key="1">
    <citation type="submission" date="2018-11" db="EMBL/GenBank/DDBJ databases">
        <title>Genome sequencing and assembly of Clostridium tagluense strain A121.</title>
        <authorList>
            <person name="Murakami T."/>
            <person name="Segawa T."/>
            <person name="Shcherbakova V.A."/>
            <person name="Mori H."/>
            <person name="Yoshimura Y."/>
        </authorList>
    </citation>
    <scope>NUCLEOTIDE SEQUENCE [LARGE SCALE GENOMIC DNA]</scope>
    <source>
        <strain evidence="16 17">A121</strain>
    </source>
</reference>
<protein>
    <recommendedName>
        <fullName evidence="3">histidine kinase</fullName>
        <ecNumber evidence="3">2.7.13.3</ecNumber>
    </recommendedName>
</protein>
<keyword evidence="4" id="KW-1003">Cell membrane</keyword>
<comment type="catalytic activity">
    <reaction evidence="1">
        <text>ATP + protein L-histidine = ADP + protein N-phospho-L-histidine.</text>
        <dbReference type="EC" id="2.7.13.3"/>
    </reaction>
</comment>
<evidence type="ECO:0000259" key="15">
    <source>
        <dbReference type="SMART" id="SM00387"/>
    </source>
</evidence>
<evidence type="ECO:0000256" key="11">
    <source>
        <dbReference type="ARBA" id="ARBA00022989"/>
    </source>
</evidence>
<dbReference type="Pfam" id="PF07694">
    <property type="entry name" value="5TM-5TMR_LYT"/>
    <property type="match status" value="1"/>
</dbReference>
<dbReference type="SUPFAM" id="SSF55874">
    <property type="entry name" value="ATPase domain of HSP90 chaperone/DNA topoisomerase II/histidine kinase"/>
    <property type="match status" value="1"/>
</dbReference>
<dbReference type="GO" id="GO:0000155">
    <property type="term" value="F:phosphorelay sensor kinase activity"/>
    <property type="evidence" value="ECO:0007669"/>
    <property type="project" value="InterPro"/>
</dbReference>
<dbReference type="SMART" id="SM00387">
    <property type="entry name" value="HATPase_c"/>
    <property type="match status" value="1"/>
</dbReference>
<comment type="subcellular location">
    <subcellularLocation>
        <location evidence="2">Cell membrane</location>
        <topology evidence="2">Multi-pass membrane protein</topology>
    </subcellularLocation>
</comment>
<feature type="transmembrane region" description="Helical" evidence="14">
    <location>
        <begin position="42"/>
        <end position="60"/>
    </location>
</feature>
<evidence type="ECO:0000256" key="14">
    <source>
        <dbReference type="SAM" id="Phobius"/>
    </source>
</evidence>
<dbReference type="SUPFAM" id="SSF55781">
    <property type="entry name" value="GAF domain-like"/>
    <property type="match status" value="1"/>
</dbReference>
<organism evidence="16 17">
    <name type="scientific">Clostridium tagluense</name>
    <dbReference type="NCBI Taxonomy" id="360422"/>
    <lineage>
        <taxon>Bacteria</taxon>
        <taxon>Bacillati</taxon>
        <taxon>Bacillota</taxon>
        <taxon>Clostridia</taxon>
        <taxon>Eubacteriales</taxon>
        <taxon>Clostridiaceae</taxon>
        <taxon>Clostridium</taxon>
    </lineage>
</organism>
<dbReference type="PANTHER" id="PTHR34220">
    <property type="entry name" value="SENSOR HISTIDINE KINASE YPDA"/>
    <property type="match status" value="1"/>
</dbReference>
<sequence length="557" mass="61974">MIELLRSLTNNLGYVILIAFFVSRIGSFKNIVQRDKFKKRDLIMLSIIFGSFGILGTYTGTEVNGAIANTRIIGVMAGGILCGPFVGLMAGVIAGMHRLLVDIGGITSIPCMITTIISGIFAGILYKISNENNKWVYGLIGGLLMEILEMALILTMAHPFSEALTIVKNIYFPMSFTNAIGIAILIVIIQKIYDEKEEIAAKQAQIALEIANKTLPYFREMDGNSLEQICSIIRESIGADAVAITNKEYILAHVGVGADHHIKGHRIITEATKKVIKEGDLVSLANAEQIDCPNINCNLKSAIIAPLREGNKMIGTLKIYYCKNNAISFRNINLAVGLSQIISTQLEISKLGELKHMANKAEIKALQAQINPHFLFNALNTIISFIRLNPNRARELIINLSTYLRYNLEAGEKPVDIYRELEQVKAYIEIEKARFGEKLHIIYNIEDNLDVKIPSLIIQPIVENSIKHGILEGSGHGTVTIEIKKIVGNNIMITIEDDGVGISEEIIEKVYESKMEENRIGMSNVHNRLKYIYGEGLKIERLQNGSRIHFNVRKIRE</sequence>
<feature type="transmembrane region" description="Helical" evidence="14">
    <location>
        <begin position="106"/>
        <end position="129"/>
    </location>
</feature>
<dbReference type="Pfam" id="PF01590">
    <property type="entry name" value="GAF"/>
    <property type="match status" value="1"/>
</dbReference>
<evidence type="ECO:0000256" key="10">
    <source>
        <dbReference type="ARBA" id="ARBA00022840"/>
    </source>
</evidence>
<keyword evidence="8" id="KW-0547">Nucleotide-binding</keyword>
<dbReference type="PANTHER" id="PTHR34220:SF7">
    <property type="entry name" value="SENSOR HISTIDINE KINASE YPDA"/>
    <property type="match status" value="1"/>
</dbReference>
<dbReference type="GO" id="GO:0005524">
    <property type="term" value="F:ATP binding"/>
    <property type="evidence" value="ECO:0007669"/>
    <property type="project" value="UniProtKB-KW"/>
</dbReference>
<feature type="domain" description="Histidine kinase/HSP90-like ATPase" evidence="15">
    <location>
        <begin position="453"/>
        <end position="556"/>
    </location>
</feature>
<dbReference type="InterPro" id="IPR011620">
    <property type="entry name" value="Sig_transdc_His_kinase_LytS_TM"/>
</dbReference>
<dbReference type="OrthoDB" id="9809348at2"/>
<keyword evidence="6" id="KW-0808">Transferase</keyword>
<keyword evidence="12" id="KW-0902">Two-component regulatory system</keyword>
<evidence type="ECO:0000256" key="9">
    <source>
        <dbReference type="ARBA" id="ARBA00022777"/>
    </source>
</evidence>
<dbReference type="GO" id="GO:0005886">
    <property type="term" value="C:plasma membrane"/>
    <property type="evidence" value="ECO:0007669"/>
    <property type="project" value="UniProtKB-SubCell"/>
</dbReference>
<feature type="transmembrane region" description="Helical" evidence="14">
    <location>
        <begin position="169"/>
        <end position="189"/>
    </location>
</feature>
<evidence type="ECO:0000256" key="6">
    <source>
        <dbReference type="ARBA" id="ARBA00022679"/>
    </source>
</evidence>
<evidence type="ECO:0000256" key="1">
    <source>
        <dbReference type="ARBA" id="ARBA00000085"/>
    </source>
</evidence>
<evidence type="ECO:0000256" key="5">
    <source>
        <dbReference type="ARBA" id="ARBA00022553"/>
    </source>
</evidence>
<keyword evidence="10" id="KW-0067">ATP-binding</keyword>
<dbReference type="AlphaFoldDB" id="A0A401USH2"/>